<dbReference type="GO" id="GO:0044205">
    <property type="term" value="P:'de novo' UMP biosynthetic process"/>
    <property type="evidence" value="ECO:0007669"/>
    <property type="project" value="UniProtKB-UniRule"/>
</dbReference>
<feature type="binding site" evidence="6">
    <location>
        <position position="156"/>
    </location>
    <ligand>
        <name>Zn(2+)</name>
        <dbReference type="ChEBI" id="CHEBI:29105"/>
        <label>1</label>
    </ligand>
</feature>
<dbReference type="PATRIC" id="fig|1609981.3.peg.5"/>
<dbReference type="KEGG" id="vbl:L21SP4_00006"/>
<dbReference type="InterPro" id="IPR011059">
    <property type="entry name" value="Metal-dep_hydrolase_composite"/>
</dbReference>
<dbReference type="InterPro" id="IPR032466">
    <property type="entry name" value="Metal_Hydrolase"/>
</dbReference>
<dbReference type="Proteomes" id="UP000035268">
    <property type="component" value="Chromosome"/>
</dbReference>
<feature type="binding site" evidence="6">
    <location>
        <begin position="66"/>
        <end position="68"/>
    </location>
    <ligand>
        <name>substrate</name>
    </ligand>
</feature>
<evidence type="ECO:0000313" key="9">
    <source>
        <dbReference type="Proteomes" id="UP000035268"/>
    </source>
</evidence>
<dbReference type="HAMAP" id="MF_00220_B">
    <property type="entry name" value="PyrC_classI_B"/>
    <property type="match status" value="1"/>
</dbReference>
<dbReference type="Gene3D" id="2.30.40.10">
    <property type="entry name" value="Urease, subunit C, domain 1"/>
    <property type="match status" value="1"/>
</dbReference>
<keyword evidence="5 6" id="KW-0665">Pyrimidine biosynthesis</keyword>
<accession>A0A0G3E9X6</accession>
<keyword evidence="9" id="KW-1185">Reference proteome</keyword>
<dbReference type="RefSeq" id="WP_052880742.1">
    <property type="nucleotide sequence ID" value="NZ_CP010904.1"/>
</dbReference>
<protein>
    <recommendedName>
        <fullName evidence="6">Dihydroorotase</fullName>
        <shortName evidence="6">DHOase</shortName>
        <ecNumber evidence="6">3.5.2.3</ecNumber>
    </recommendedName>
</protein>
<keyword evidence="6" id="KW-0862">Zinc</keyword>
<evidence type="ECO:0000256" key="4">
    <source>
        <dbReference type="ARBA" id="ARBA00022801"/>
    </source>
</evidence>
<comment type="similarity">
    <text evidence="2 6">Belongs to the metallo-dependent hydrolases superfamily. DHOase family. Class I DHOase subfamily.</text>
</comment>
<evidence type="ECO:0000256" key="1">
    <source>
        <dbReference type="ARBA" id="ARBA00002368"/>
    </source>
</evidence>
<feature type="binding site" evidence="6">
    <location>
        <begin position="327"/>
        <end position="328"/>
    </location>
    <ligand>
        <name>substrate</name>
    </ligand>
</feature>
<gene>
    <name evidence="6 8" type="primary">pyrC</name>
    <name evidence="8" type="ORF">L21SP4_00006</name>
</gene>
<evidence type="ECO:0000313" key="8">
    <source>
        <dbReference type="EMBL" id="AKJ63296.1"/>
    </source>
</evidence>
<dbReference type="EMBL" id="CP010904">
    <property type="protein sequence ID" value="AKJ63296.1"/>
    <property type="molecule type" value="Genomic_DNA"/>
</dbReference>
<feature type="binding site" evidence="6">
    <location>
        <position position="183"/>
    </location>
    <ligand>
        <name>Zn(2+)</name>
        <dbReference type="ChEBI" id="CHEBI:29105"/>
        <label>2</label>
    </ligand>
</feature>
<evidence type="ECO:0000259" key="7">
    <source>
        <dbReference type="Pfam" id="PF12890"/>
    </source>
</evidence>
<dbReference type="GO" id="GO:0004151">
    <property type="term" value="F:dihydroorotase activity"/>
    <property type="evidence" value="ECO:0007669"/>
    <property type="project" value="UniProtKB-UniRule"/>
</dbReference>
<feature type="binding site" evidence="6">
    <location>
        <position position="309"/>
    </location>
    <ligand>
        <name>Zn(2+)</name>
        <dbReference type="ChEBI" id="CHEBI:29105"/>
        <label>1</label>
    </ligand>
</feature>
<dbReference type="PANTHER" id="PTHR43668:SF2">
    <property type="entry name" value="ALLANTOINASE"/>
    <property type="match status" value="1"/>
</dbReference>
<feature type="binding site" evidence="6">
    <location>
        <position position="313"/>
    </location>
    <ligand>
        <name>substrate</name>
    </ligand>
</feature>
<dbReference type="NCBIfam" id="TIGR00857">
    <property type="entry name" value="pyrC_multi"/>
    <property type="match status" value="1"/>
</dbReference>
<dbReference type="STRING" id="1307763.L21SP4_00006"/>
<dbReference type="CDD" id="cd01317">
    <property type="entry name" value="DHOase_IIa"/>
    <property type="match status" value="1"/>
</dbReference>
<dbReference type="SUPFAM" id="SSF51556">
    <property type="entry name" value="Metallo-dependent hydrolases"/>
    <property type="match status" value="1"/>
</dbReference>
<comment type="cofactor">
    <cofactor evidence="6">
        <name>Zn(2+)</name>
        <dbReference type="ChEBI" id="CHEBI:29105"/>
    </cofactor>
    <text evidence="6">Binds 2 Zn(2+) ions per subunit.</text>
</comment>
<dbReference type="OrthoDB" id="9765462at2"/>
<reference evidence="8 9" key="2">
    <citation type="journal article" date="2016" name="ISME J.">
        <title>Characterization of the first cultured representative of Verrucomicrobia subdivision 5 indicates the proposal of a novel phylum.</title>
        <authorList>
            <person name="Spring S."/>
            <person name="Bunk B."/>
            <person name="Sproer C."/>
            <person name="Schumann P."/>
            <person name="Rohde M."/>
            <person name="Tindall B.J."/>
            <person name="Klenk H.P."/>
        </authorList>
    </citation>
    <scope>NUCLEOTIDE SEQUENCE [LARGE SCALE GENOMIC DNA]</scope>
    <source>
        <strain evidence="8 9">L21-Fru-AB</strain>
    </source>
</reference>
<feature type="active site" evidence="6">
    <location>
        <position position="309"/>
    </location>
</feature>
<dbReference type="GO" id="GO:0004038">
    <property type="term" value="F:allantoinase activity"/>
    <property type="evidence" value="ECO:0007669"/>
    <property type="project" value="TreeGrafter"/>
</dbReference>
<dbReference type="PROSITE" id="PS00482">
    <property type="entry name" value="DIHYDROOROTASE_1"/>
    <property type="match status" value="1"/>
</dbReference>
<dbReference type="AlphaFoldDB" id="A0A0G3E9X6"/>
<feature type="binding site" evidence="6">
    <location>
        <position position="156"/>
    </location>
    <ligand>
        <name>Zn(2+)</name>
        <dbReference type="ChEBI" id="CHEBI:29105"/>
        <label>2</label>
    </ligand>
</feature>
<dbReference type="PANTHER" id="PTHR43668">
    <property type="entry name" value="ALLANTOINASE"/>
    <property type="match status" value="1"/>
</dbReference>
<sequence length="426" mass="44869">MTFDPSRSVLFRGATLIDPAAGREQEDDLLVLDGIISRLSETPPGLREYDARGLHVAPAFIDLHAHFREPGGEAAETVATGSRAFAAGGFTAAVSMPNTRPPVDSPAAVRRIRELSSAAGLIDILPAAALTPARSGEQPADYTALAQAGAVAFTDDGTTPSDPEVMEAACRAVARTGGLVMDHAQDPKLEAGGVMHEGERSRELGLPGISASAETDIVERDIAIARMTGCRLHIQHVSAAASVDLIRAAKKEGLPVTAEATPHHLAFCDRDIDPGNTNFKVNPPLRSARDREALLAGVRDGTLDVFATDHAPHTAEAKARGFIDAPFGMVGAETAAGATFTTTVLAGILSPLEWVRRWTTAPAAILGRPAPSLAPGARADLVCLDLDHEWVVDPERFHSKSRNSPFCGKTLTGRAAATLFRGRFTP</sequence>
<reference evidence="9" key="1">
    <citation type="submission" date="2015-02" db="EMBL/GenBank/DDBJ databases">
        <title>Description and complete genome sequence of the first cultured representative of the subdivision 5 of the Verrucomicrobia phylum.</title>
        <authorList>
            <person name="Spring S."/>
            <person name="Bunk B."/>
            <person name="Sproer C."/>
            <person name="Klenk H.-P."/>
        </authorList>
    </citation>
    <scope>NUCLEOTIDE SEQUENCE [LARGE SCALE GENOMIC DNA]</scope>
    <source>
        <strain evidence="9">L21-Fru-AB</strain>
    </source>
</reference>
<comment type="pathway">
    <text evidence="6">Pyrimidine metabolism; UMP biosynthesis via de novo pathway; (S)-dihydroorotate from bicarbonate: step 3/3.</text>
</comment>
<proteinExistence type="inferred from homology"/>
<dbReference type="InterPro" id="IPR002195">
    <property type="entry name" value="Dihydroorotase_CS"/>
</dbReference>
<evidence type="ECO:0000256" key="3">
    <source>
        <dbReference type="ARBA" id="ARBA00022723"/>
    </source>
</evidence>
<dbReference type="EC" id="3.5.2.3" evidence="6"/>
<feature type="domain" description="Dihydroorotase catalytic" evidence="7">
    <location>
        <begin position="56"/>
        <end position="239"/>
    </location>
</feature>
<dbReference type="Gene3D" id="3.20.20.140">
    <property type="entry name" value="Metal-dependent hydrolases"/>
    <property type="match status" value="1"/>
</dbReference>
<dbReference type="GO" id="GO:0005737">
    <property type="term" value="C:cytoplasm"/>
    <property type="evidence" value="ECO:0007669"/>
    <property type="project" value="TreeGrafter"/>
</dbReference>
<dbReference type="SUPFAM" id="SSF51338">
    <property type="entry name" value="Composite domain of metallo-dependent hydrolases"/>
    <property type="match status" value="1"/>
</dbReference>
<dbReference type="PROSITE" id="PS00483">
    <property type="entry name" value="DIHYDROOROTASE_2"/>
    <property type="match status" value="1"/>
</dbReference>
<dbReference type="InterPro" id="IPR050138">
    <property type="entry name" value="DHOase/Allantoinase_Hydrolase"/>
</dbReference>
<evidence type="ECO:0000256" key="5">
    <source>
        <dbReference type="ARBA" id="ARBA00022975"/>
    </source>
</evidence>
<dbReference type="UniPathway" id="UPA00070">
    <property type="reaction ID" value="UER00117"/>
</dbReference>
<keyword evidence="3 6" id="KW-0479">Metal-binding</keyword>
<dbReference type="GO" id="GO:0008270">
    <property type="term" value="F:zinc ion binding"/>
    <property type="evidence" value="ECO:0007669"/>
    <property type="project" value="UniProtKB-UniRule"/>
</dbReference>
<dbReference type="GO" id="GO:0006145">
    <property type="term" value="P:purine nucleobase catabolic process"/>
    <property type="evidence" value="ECO:0007669"/>
    <property type="project" value="TreeGrafter"/>
</dbReference>
<feature type="binding site" evidence="6">
    <location>
        <position position="98"/>
    </location>
    <ligand>
        <name>substrate</name>
    </ligand>
</feature>
<dbReference type="InterPro" id="IPR024403">
    <property type="entry name" value="DHOase_cat"/>
</dbReference>
<evidence type="ECO:0000256" key="6">
    <source>
        <dbReference type="HAMAP-Rule" id="MF_00220"/>
    </source>
</evidence>
<comment type="function">
    <text evidence="1 6">Catalyzes the reversible cyclization of carbamoyl aspartate to dihydroorotate.</text>
</comment>
<name>A0A0G3E9X6_9BACT</name>
<feature type="binding site" evidence="6">
    <location>
        <position position="236"/>
    </location>
    <ligand>
        <name>Zn(2+)</name>
        <dbReference type="ChEBI" id="CHEBI:29105"/>
        <label>2</label>
    </ligand>
</feature>
<organism evidence="8 9">
    <name type="scientific">Kiritimatiella glycovorans</name>
    <dbReference type="NCBI Taxonomy" id="1307763"/>
    <lineage>
        <taxon>Bacteria</taxon>
        <taxon>Pseudomonadati</taxon>
        <taxon>Kiritimatiellota</taxon>
        <taxon>Kiritimatiellia</taxon>
        <taxon>Kiritimatiellales</taxon>
        <taxon>Kiritimatiellaceae</taxon>
        <taxon>Kiritimatiella</taxon>
    </lineage>
</organism>
<comment type="catalytic activity">
    <reaction evidence="6">
        <text>(S)-dihydroorotate + H2O = N-carbamoyl-L-aspartate + H(+)</text>
        <dbReference type="Rhea" id="RHEA:24296"/>
        <dbReference type="ChEBI" id="CHEBI:15377"/>
        <dbReference type="ChEBI" id="CHEBI:15378"/>
        <dbReference type="ChEBI" id="CHEBI:30864"/>
        <dbReference type="ChEBI" id="CHEBI:32814"/>
        <dbReference type="EC" id="3.5.2.3"/>
    </reaction>
</comment>
<keyword evidence="4 6" id="KW-0378">Hydrolase</keyword>
<feature type="binding site" evidence="6">
    <location>
        <position position="66"/>
    </location>
    <ligand>
        <name>Zn(2+)</name>
        <dbReference type="ChEBI" id="CHEBI:29105"/>
        <label>1</label>
    </ligand>
</feature>
<feature type="binding site" evidence="6">
    <location>
        <position position="282"/>
    </location>
    <ligand>
        <name>substrate</name>
    </ligand>
</feature>
<dbReference type="InterPro" id="IPR004722">
    <property type="entry name" value="DHOase"/>
</dbReference>
<evidence type="ECO:0000256" key="2">
    <source>
        <dbReference type="ARBA" id="ARBA00010286"/>
    </source>
</evidence>
<feature type="binding site" evidence="6">
    <location>
        <position position="64"/>
    </location>
    <ligand>
        <name>Zn(2+)</name>
        <dbReference type="ChEBI" id="CHEBI:29105"/>
        <label>1</label>
    </ligand>
</feature>
<dbReference type="Pfam" id="PF12890">
    <property type="entry name" value="DHOase"/>
    <property type="match status" value="1"/>
</dbReference>